<evidence type="ECO:0000256" key="7">
    <source>
        <dbReference type="ARBA" id="ARBA00022777"/>
    </source>
</evidence>
<evidence type="ECO:0000313" key="17">
    <source>
        <dbReference type="Proteomes" id="UP000250928"/>
    </source>
</evidence>
<keyword evidence="4 11" id="KW-0597">Phosphoprotein</keyword>
<dbReference type="PRINTS" id="PR00344">
    <property type="entry name" value="BCTRLSENSOR"/>
</dbReference>
<evidence type="ECO:0000256" key="1">
    <source>
        <dbReference type="ARBA" id="ARBA00000085"/>
    </source>
</evidence>
<evidence type="ECO:0000259" key="15">
    <source>
        <dbReference type="PROSITE" id="PS50110"/>
    </source>
</evidence>
<dbReference type="InterPro" id="IPR011006">
    <property type="entry name" value="CheY-like_superfamily"/>
</dbReference>
<dbReference type="EC" id="2.7.13.3" evidence="3"/>
<keyword evidence="12" id="KW-0175">Coiled coil</keyword>
<name>A0A6N4E373_9GAMM</name>
<protein>
    <recommendedName>
        <fullName evidence="3">histidine kinase</fullName>
        <ecNumber evidence="3">2.7.13.3</ecNumber>
    </recommendedName>
</protein>
<evidence type="ECO:0000259" key="14">
    <source>
        <dbReference type="PROSITE" id="PS50109"/>
    </source>
</evidence>
<dbReference type="CDD" id="cd00082">
    <property type="entry name" value="HisKA"/>
    <property type="match status" value="1"/>
</dbReference>
<evidence type="ECO:0000256" key="12">
    <source>
        <dbReference type="SAM" id="Coils"/>
    </source>
</evidence>
<keyword evidence="5" id="KW-0808">Transferase</keyword>
<dbReference type="GO" id="GO:0000155">
    <property type="term" value="F:phosphorelay sensor kinase activity"/>
    <property type="evidence" value="ECO:0007669"/>
    <property type="project" value="InterPro"/>
</dbReference>
<evidence type="ECO:0000313" key="16">
    <source>
        <dbReference type="EMBL" id="PUE03865.1"/>
    </source>
</evidence>
<evidence type="ECO:0000256" key="2">
    <source>
        <dbReference type="ARBA" id="ARBA00004370"/>
    </source>
</evidence>
<dbReference type="Gene3D" id="3.40.50.2300">
    <property type="match status" value="1"/>
</dbReference>
<dbReference type="Gene3D" id="3.30.565.10">
    <property type="entry name" value="Histidine kinase-like ATPase, C-terminal domain"/>
    <property type="match status" value="1"/>
</dbReference>
<organism evidence="16 17">
    <name type="scientific">Candidatus Sedimenticola endophacoides</name>
    <dbReference type="NCBI Taxonomy" id="2548426"/>
    <lineage>
        <taxon>Bacteria</taxon>
        <taxon>Pseudomonadati</taxon>
        <taxon>Pseudomonadota</taxon>
        <taxon>Gammaproteobacteria</taxon>
        <taxon>Chromatiales</taxon>
        <taxon>Sedimenticolaceae</taxon>
        <taxon>Sedimenticola</taxon>
    </lineage>
</organism>
<dbReference type="InterPro" id="IPR005467">
    <property type="entry name" value="His_kinase_dom"/>
</dbReference>
<dbReference type="Pfam" id="PF00072">
    <property type="entry name" value="Response_reg"/>
    <property type="match status" value="1"/>
</dbReference>
<keyword evidence="9" id="KW-0902">Two-component regulatory system</keyword>
<evidence type="ECO:0000256" key="8">
    <source>
        <dbReference type="ARBA" id="ARBA00022840"/>
    </source>
</evidence>
<dbReference type="InterPro" id="IPR018771">
    <property type="entry name" value="PocR_dom"/>
</dbReference>
<dbReference type="GO" id="GO:0005524">
    <property type="term" value="F:ATP binding"/>
    <property type="evidence" value="ECO:0007669"/>
    <property type="project" value="UniProtKB-KW"/>
</dbReference>
<comment type="caution">
    <text evidence="16">The sequence shown here is derived from an EMBL/GenBank/DDBJ whole genome shotgun (WGS) entry which is preliminary data.</text>
</comment>
<dbReference type="AlphaFoldDB" id="A0A6N4E373"/>
<feature type="non-terminal residue" evidence="16">
    <location>
        <position position="596"/>
    </location>
</feature>
<feature type="coiled-coil region" evidence="12">
    <location>
        <begin position="212"/>
        <end position="246"/>
    </location>
</feature>
<dbReference type="InterPro" id="IPR036890">
    <property type="entry name" value="HATPase_C_sf"/>
</dbReference>
<evidence type="ECO:0000256" key="5">
    <source>
        <dbReference type="ARBA" id="ARBA00022679"/>
    </source>
</evidence>
<dbReference type="InterPro" id="IPR003661">
    <property type="entry name" value="HisK_dim/P_dom"/>
</dbReference>
<keyword evidence="8" id="KW-0067">ATP-binding</keyword>
<feature type="domain" description="Histidine kinase" evidence="14">
    <location>
        <begin position="253"/>
        <end position="473"/>
    </location>
</feature>
<accession>A0A6N4E373</accession>
<dbReference type="SMART" id="SM00387">
    <property type="entry name" value="HATPase_c"/>
    <property type="match status" value="1"/>
</dbReference>
<dbReference type="InterPro" id="IPR036097">
    <property type="entry name" value="HisK_dim/P_sf"/>
</dbReference>
<evidence type="ECO:0000256" key="13">
    <source>
        <dbReference type="SAM" id="MobiDB-lite"/>
    </source>
</evidence>
<dbReference type="Pfam" id="PF10114">
    <property type="entry name" value="PocR"/>
    <property type="match status" value="1"/>
</dbReference>
<evidence type="ECO:0000256" key="11">
    <source>
        <dbReference type="PROSITE-ProRule" id="PRU00169"/>
    </source>
</evidence>
<dbReference type="SMART" id="SM00388">
    <property type="entry name" value="HisKA"/>
    <property type="match status" value="1"/>
</dbReference>
<dbReference type="GO" id="GO:0005886">
    <property type="term" value="C:plasma membrane"/>
    <property type="evidence" value="ECO:0007669"/>
    <property type="project" value="TreeGrafter"/>
</dbReference>
<comment type="catalytic activity">
    <reaction evidence="1">
        <text>ATP + protein L-histidine = ADP + protein N-phospho-L-histidine.</text>
        <dbReference type="EC" id="2.7.13.3"/>
    </reaction>
</comment>
<dbReference type="PANTHER" id="PTHR43047:SF72">
    <property type="entry name" value="OSMOSENSING HISTIDINE PROTEIN KINASE SLN1"/>
    <property type="match status" value="1"/>
</dbReference>
<dbReference type="GO" id="GO:0009927">
    <property type="term" value="F:histidine phosphotransfer kinase activity"/>
    <property type="evidence" value="ECO:0007669"/>
    <property type="project" value="TreeGrafter"/>
</dbReference>
<evidence type="ECO:0000256" key="6">
    <source>
        <dbReference type="ARBA" id="ARBA00022741"/>
    </source>
</evidence>
<evidence type="ECO:0000256" key="9">
    <source>
        <dbReference type="ARBA" id="ARBA00023012"/>
    </source>
</evidence>
<feature type="domain" description="Response regulatory" evidence="15">
    <location>
        <begin position="500"/>
        <end position="596"/>
    </location>
</feature>
<dbReference type="InterPro" id="IPR003594">
    <property type="entry name" value="HATPase_dom"/>
</dbReference>
<evidence type="ECO:0000256" key="10">
    <source>
        <dbReference type="ARBA" id="ARBA00023136"/>
    </source>
</evidence>
<dbReference type="FunFam" id="1.10.287.130:FF:000038">
    <property type="entry name" value="Sensory transduction histidine kinase"/>
    <property type="match status" value="1"/>
</dbReference>
<dbReference type="SUPFAM" id="SSF47384">
    <property type="entry name" value="Homodimeric domain of signal transducing histidine kinase"/>
    <property type="match status" value="1"/>
</dbReference>
<dbReference type="PROSITE" id="PS50110">
    <property type="entry name" value="RESPONSE_REGULATORY"/>
    <property type="match status" value="1"/>
</dbReference>
<proteinExistence type="predicted"/>
<dbReference type="SUPFAM" id="SSF52172">
    <property type="entry name" value="CheY-like"/>
    <property type="match status" value="1"/>
</dbReference>
<dbReference type="Proteomes" id="UP000250928">
    <property type="component" value="Unassembled WGS sequence"/>
</dbReference>
<dbReference type="SUPFAM" id="SSF55874">
    <property type="entry name" value="ATPase domain of HSP90 chaperone/DNA topoisomerase II/histidine kinase"/>
    <property type="match status" value="1"/>
</dbReference>
<feature type="modified residue" description="4-aspartylphosphate" evidence="11">
    <location>
        <position position="549"/>
    </location>
</feature>
<keyword evidence="7" id="KW-0418">Kinase</keyword>
<sequence length="596" mass="66762">MRGDIRVVKGESEVLSELPEFLAASSERYRTVYVLLRDLLASERMNELFRDFHQMVGVPAAIIDLQANVLASSSWQRLCTDFHRAVAGTRERCIESDMELANQLQAGRQFTSYRCKNGLTDCASPIVIEGEHVANLFIGQFLLEPPDPGFFQAQAEAFGFDRDAYMEALSEVPVIEEGRVPGIMRFLVAFAQLIGHMGLERLKMRQSEEMARHSLEREVAERTEALQRQADELRRTRDAAEAANRSKSVFLANMSHELRTPLNAILGFARLMQRDGNLPGEQRRHLEVINRSGEHLLGMINDVLDMSKIEAGQLPVLPAPVDLWQLLEDIREMVRLRAEAKGLRFRLERDPDLPRYLETDSGKLRQILINLLVNAVKYTPEGGVAVRAATMVSDAGCLRLKIEVEDSGIGIEPDRQGLVFEPFVQAGGSGGEEGAGLGLAIARRLARLLGGDITLRSEPARGSVFSLFLPLRVAREVVPAAAVPGERMVTGLRPGQPPWRLLSVEDHRDNRDLLRGILLRAGLELREAGDGREGVELYRSWRPHLVLMDIHMPVQECRYLVKDFGTSQSPKSTRQRDSRYCPDRPALITTPSRTLQ</sequence>
<gene>
    <name evidence="16" type="ORF">C3L24_04000</name>
</gene>
<dbReference type="PROSITE" id="PS50109">
    <property type="entry name" value="HIS_KIN"/>
    <property type="match status" value="1"/>
</dbReference>
<reference evidence="16 17" key="1">
    <citation type="submission" date="2018-01" db="EMBL/GenBank/DDBJ databases">
        <title>Novel co-symbiosis in the lucinid bivalve Phacoides pectinatus.</title>
        <authorList>
            <person name="Lim S.J."/>
            <person name="Davis B.G."/>
            <person name="Gill D.E."/>
            <person name="Engel A.S."/>
            <person name="Anderson L.C."/>
            <person name="Campbell B.J."/>
        </authorList>
    </citation>
    <scope>NUCLEOTIDE SEQUENCE [LARGE SCALE GENOMIC DNA]</scope>
    <source>
        <strain evidence="16">N3_P5</strain>
    </source>
</reference>
<dbReference type="PANTHER" id="PTHR43047">
    <property type="entry name" value="TWO-COMPONENT HISTIDINE PROTEIN KINASE"/>
    <property type="match status" value="1"/>
</dbReference>
<feature type="region of interest" description="Disordered" evidence="13">
    <location>
        <begin position="566"/>
        <end position="596"/>
    </location>
</feature>
<dbReference type="InterPro" id="IPR004358">
    <property type="entry name" value="Sig_transdc_His_kin-like_C"/>
</dbReference>
<keyword evidence="6" id="KW-0547">Nucleotide-binding</keyword>
<evidence type="ECO:0000256" key="3">
    <source>
        <dbReference type="ARBA" id="ARBA00012438"/>
    </source>
</evidence>
<evidence type="ECO:0000256" key="4">
    <source>
        <dbReference type="ARBA" id="ARBA00022553"/>
    </source>
</evidence>
<dbReference type="InterPro" id="IPR001789">
    <property type="entry name" value="Sig_transdc_resp-reg_receiver"/>
</dbReference>
<dbReference type="Gene3D" id="1.10.287.130">
    <property type="match status" value="1"/>
</dbReference>
<dbReference type="Pfam" id="PF02518">
    <property type="entry name" value="HATPase_c"/>
    <property type="match status" value="1"/>
</dbReference>
<keyword evidence="10" id="KW-0472">Membrane</keyword>
<dbReference type="Pfam" id="PF00512">
    <property type="entry name" value="HisKA"/>
    <property type="match status" value="1"/>
</dbReference>
<comment type="subcellular location">
    <subcellularLocation>
        <location evidence="2">Membrane</location>
    </subcellularLocation>
</comment>
<dbReference type="EMBL" id="PQCO01000145">
    <property type="protein sequence ID" value="PUE03865.1"/>
    <property type="molecule type" value="Genomic_DNA"/>
</dbReference>